<organism evidence="6">
    <name type="scientific">uncultured Caudovirales phage</name>
    <dbReference type="NCBI Taxonomy" id="2100421"/>
    <lineage>
        <taxon>Viruses</taxon>
        <taxon>Duplodnaviria</taxon>
        <taxon>Heunggongvirae</taxon>
        <taxon>Uroviricota</taxon>
        <taxon>Caudoviricetes</taxon>
        <taxon>Peduoviridae</taxon>
        <taxon>Maltschvirus</taxon>
        <taxon>Maltschvirus maltsch</taxon>
    </lineage>
</organism>
<dbReference type="EMBL" id="LR797077">
    <property type="protein sequence ID" value="CAB4185091.1"/>
    <property type="molecule type" value="Genomic_DNA"/>
</dbReference>
<accession>A0A6J5T150</accession>
<dbReference type="EMBL" id="LR797444">
    <property type="protein sequence ID" value="CAB4217454.1"/>
    <property type="molecule type" value="Genomic_DNA"/>
</dbReference>
<evidence type="ECO:0000313" key="4">
    <source>
        <dbReference type="EMBL" id="CAB4189349.1"/>
    </source>
</evidence>
<gene>
    <name evidence="2" type="ORF">UFOVP1029_17</name>
    <name evidence="3" type="ORF">UFOVP1129_17</name>
    <name evidence="4" type="ORF">UFOVP1188_17</name>
    <name evidence="5" type="ORF">UFOVP1490_30</name>
    <name evidence="7" type="ORF">UFOVP1576_17</name>
    <name evidence="6" type="ORF">UFOVP1633_17</name>
</gene>
<evidence type="ECO:0000313" key="3">
    <source>
        <dbReference type="EMBL" id="CAB4185091.1"/>
    </source>
</evidence>
<dbReference type="EMBL" id="LR796972">
    <property type="protein sequence ID" value="CAB4178969.1"/>
    <property type="molecule type" value="Genomic_DNA"/>
</dbReference>
<dbReference type="EMBL" id="LR798420">
    <property type="protein sequence ID" value="CAB5230453.1"/>
    <property type="molecule type" value="Genomic_DNA"/>
</dbReference>
<dbReference type="Pfam" id="PF14594">
    <property type="entry name" value="Sipho_Gp37"/>
    <property type="match status" value="1"/>
</dbReference>
<protein>
    <submittedName>
        <fullName evidence="6">Siphovirus Gp37-like protein</fullName>
    </submittedName>
</protein>
<dbReference type="EMBL" id="LR797136">
    <property type="protein sequence ID" value="CAB4189349.1"/>
    <property type="molecule type" value="Genomic_DNA"/>
</dbReference>
<dbReference type="InterPro" id="IPR029432">
    <property type="entry name" value="Gp28/Gp37-like_dom"/>
</dbReference>
<evidence type="ECO:0000313" key="5">
    <source>
        <dbReference type="EMBL" id="CAB4217454.1"/>
    </source>
</evidence>
<evidence type="ECO:0000259" key="1">
    <source>
        <dbReference type="Pfam" id="PF14594"/>
    </source>
</evidence>
<sequence>MAPQYTIFIRNSAGTITANLTAMIGVKISRVLNGYDIAQTVITGTDPNVSYITYGAIVEIYRRDIAAGIPNQIEFAGVIYETKTTINEVTTITFIAVGFEVFLQNRIIAYFANVANRSVFAAVASETVMKTLFNYNAGSLATVANGRFLNGVITGATTAATTSAGNSISIAVAGQNLLSALQQIQEIAGGDFAMIYTAPATFTFTWYTGQRGTDRSATVIFSTDTGTIGELIIDQPRVTDFNAVIVAGAGNESARAIVTRPAALPTGSDLREQWIDARNGQTTTAALQNTGNVALGLATRGRVTYSAKILQTPAVRYGVEYFIGDLVSLFTGATVVTQKINGVQISLDSMGREQIQIELITN</sequence>
<dbReference type="EMBL" id="LR797495">
    <property type="protein sequence ID" value="CAB4220397.1"/>
    <property type="molecule type" value="Genomic_DNA"/>
</dbReference>
<evidence type="ECO:0000313" key="6">
    <source>
        <dbReference type="EMBL" id="CAB4220397.1"/>
    </source>
</evidence>
<name>A0A6J5T150_9CAUD</name>
<evidence type="ECO:0000313" key="7">
    <source>
        <dbReference type="EMBL" id="CAB5230453.1"/>
    </source>
</evidence>
<proteinExistence type="predicted"/>
<feature type="domain" description="Gp28/Gp37-like" evidence="1">
    <location>
        <begin position="7"/>
        <end position="358"/>
    </location>
</feature>
<reference evidence="6" key="1">
    <citation type="submission" date="2020-05" db="EMBL/GenBank/DDBJ databases">
        <authorList>
            <person name="Chiriac C."/>
            <person name="Salcher M."/>
            <person name="Ghai R."/>
            <person name="Kavagutti S V."/>
        </authorList>
    </citation>
    <scope>NUCLEOTIDE SEQUENCE</scope>
</reference>
<evidence type="ECO:0000313" key="2">
    <source>
        <dbReference type="EMBL" id="CAB4178969.1"/>
    </source>
</evidence>